<dbReference type="PANTHER" id="PTHR44307:SF2">
    <property type="entry name" value="PHOSPHOETHANOLAMINE METHYLTRANSFERASE ISOFORM X1"/>
    <property type="match status" value="1"/>
</dbReference>
<evidence type="ECO:0000256" key="4">
    <source>
        <dbReference type="ARBA" id="ARBA00022679"/>
    </source>
</evidence>
<evidence type="ECO:0000313" key="11">
    <source>
        <dbReference type="Proteomes" id="UP001487740"/>
    </source>
</evidence>
<dbReference type="InterPro" id="IPR029063">
    <property type="entry name" value="SAM-dependent_MTases_sf"/>
</dbReference>
<organism evidence="10 11">
    <name type="scientific">Scylla paramamosain</name>
    <name type="common">Mud crab</name>
    <dbReference type="NCBI Taxonomy" id="85552"/>
    <lineage>
        <taxon>Eukaryota</taxon>
        <taxon>Metazoa</taxon>
        <taxon>Ecdysozoa</taxon>
        <taxon>Arthropoda</taxon>
        <taxon>Crustacea</taxon>
        <taxon>Multicrustacea</taxon>
        <taxon>Malacostraca</taxon>
        <taxon>Eumalacostraca</taxon>
        <taxon>Eucarida</taxon>
        <taxon>Decapoda</taxon>
        <taxon>Pleocyemata</taxon>
        <taxon>Brachyura</taxon>
        <taxon>Eubrachyura</taxon>
        <taxon>Portunoidea</taxon>
        <taxon>Portunidae</taxon>
        <taxon>Portuninae</taxon>
        <taxon>Scylla</taxon>
    </lineage>
</organism>
<dbReference type="EC" id="2.1.1.103" evidence="5"/>
<dbReference type="Pfam" id="PF13649">
    <property type="entry name" value="Methyltransf_25"/>
    <property type="match status" value="1"/>
</dbReference>
<reference evidence="10 11" key="1">
    <citation type="submission" date="2023-03" db="EMBL/GenBank/DDBJ databases">
        <title>High-quality genome of Scylla paramamosain provides insights in environmental adaptation.</title>
        <authorList>
            <person name="Zhang L."/>
        </authorList>
    </citation>
    <scope>NUCLEOTIDE SEQUENCE [LARGE SCALE GENOMIC DNA]</scope>
    <source>
        <strain evidence="10">LZ_2023a</strain>
        <tissue evidence="10">Muscle</tissue>
    </source>
</reference>
<dbReference type="Pfam" id="PF13489">
    <property type="entry name" value="Methyltransf_23"/>
    <property type="match status" value="1"/>
</dbReference>
<comment type="pathway">
    <text evidence="1">Phospholipid metabolism; phosphatidylcholine biosynthesis.</text>
</comment>
<dbReference type="GO" id="GO:0000234">
    <property type="term" value="F:phosphoethanolamine N-methyltransferase activity"/>
    <property type="evidence" value="ECO:0007669"/>
    <property type="project" value="UniProtKB-EC"/>
</dbReference>
<evidence type="ECO:0000256" key="1">
    <source>
        <dbReference type="ARBA" id="ARBA00004969"/>
    </source>
</evidence>
<dbReference type="PANTHER" id="PTHR44307">
    <property type="entry name" value="PHOSPHOETHANOLAMINE METHYLTRANSFERASE"/>
    <property type="match status" value="1"/>
</dbReference>
<evidence type="ECO:0000256" key="7">
    <source>
        <dbReference type="ARBA" id="ARBA00047622"/>
    </source>
</evidence>
<dbReference type="GO" id="GO:0032259">
    <property type="term" value="P:methylation"/>
    <property type="evidence" value="ECO:0007669"/>
    <property type="project" value="UniProtKB-KW"/>
</dbReference>
<evidence type="ECO:0000313" key="10">
    <source>
        <dbReference type="EMBL" id="KAK8375871.1"/>
    </source>
</evidence>
<feature type="domain" description="Methyltransferase" evidence="9">
    <location>
        <begin position="92"/>
        <end position="185"/>
    </location>
</feature>
<comment type="catalytic activity">
    <reaction evidence="6">
        <text>N,N-dimethylethanolamine phosphate + S-adenosyl-L-methionine = phosphocholine + S-adenosyl-L-homocysteine + H(+)</text>
        <dbReference type="Rhea" id="RHEA:25325"/>
        <dbReference type="ChEBI" id="CHEBI:15378"/>
        <dbReference type="ChEBI" id="CHEBI:57856"/>
        <dbReference type="ChEBI" id="CHEBI:58641"/>
        <dbReference type="ChEBI" id="CHEBI:59789"/>
        <dbReference type="ChEBI" id="CHEBI:295975"/>
        <dbReference type="EC" id="2.1.1.103"/>
    </reaction>
    <physiologicalReaction direction="left-to-right" evidence="6">
        <dbReference type="Rhea" id="RHEA:25326"/>
    </physiologicalReaction>
</comment>
<sequence>MSRQYSATGSFSSIIKYGGESYLSYGGVLCCYRGLSTMTTADNKLMQQRKDFWSKQEATIVGMIQTEGYENMASDDADEIMAYLPDLKGKRVIDLAAGIGRFTGRLAKEAAQVTAVDVAESFIKENRSKNQHLRHVSYICNDVVNLDLPDGSLDVVFSSWLLKYLNEAELDRFLPKVLKWLSPGGYFFFRESCYRSVGTIHSDENPSIFRRPEDYVSHVLKARDAERSAFTLLRCKNILAYINYKNAANQVCFLAKKVSEGEVECLPEPRQHIVCPLGASLPDDGTRDALGGESSTKAFCARLGLRAGRRVLVVGCGEGESAEFLVSHYQVTAHGVDRCHSRVMAAIGRQMKLDDNIRQKLHFEGGCLTQLDRDDDSYDVIYCREALHLLPCKQEVFTKFYRWLRKGGILFITEYTSGSSAPSTDQATTCTHAHTLPACHLETPDALAMKLREVGFKGVTTKDLSQELTKILVKEQGDLGANGSDGNYKTEGLESEGGGGVVVVLRPRRLGIAVCPSRPASEERWRD</sequence>
<dbReference type="InterPro" id="IPR041698">
    <property type="entry name" value="Methyltransf_25"/>
</dbReference>
<keyword evidence="4" id="KW-0808">Transferase</keyword>
<dbReference type="CDD" id="cd02440">
    <property type="entry name" value="AdoMet_MTases"/>
    <property type="match status" value="2"/>
</dbReference>
<evidence type="ECO:0000256" key="5">
    <source>
        <dbReference type="ARBA" id="ARBA00035674"/>
    </source>
</evidence>
<dbReference type="Gene3D" id="3.40.50.150">
    <property type="entry name" value="Vaccinia Virus protein VP39"/>
    <property type="match status" value="2"/>
</dbReference>
<dbReference type="Proteomes" id="UP001487740">
    <property type="component" value="Unassembled WGS sequence"/>
</dbReference>
<comment type="catalytic activity">
    <reaction evidence="8">
        <text>N-methylethanolamine phosphate + S-adenosyl-L-methionine = N,N-dimethylethanolamine phosphate + S-adenosyl-L-homocysteine + H(+)</text>
        <dbReference type="Rhea" id="RHEA:25321"/>
        <dbReference type="ChEBI" id="CHEBI:15378"/>
        <dbReference type="ChEBI" id="CHEBI:57781"/>
        <dbReference type="ChEBI" id="CHEBI:57856"/>
        <dbReference type="ChEBI" id="CHEBI:58641"/>
        <dbReference type="ChEBI" id="CHEBI:59789"/>
        <dbReference type="EC" id="2.1.1.103"/>
    </reaction>
    <physiologicalReaction direction="left-to-right" evidence="8">
        <dbReference type="Rhea" id="RHEA:25322"/>
    </physiologicalReaction>
</comment>
<dbReference type="EMBL" id="JARAKH010000049">
    <property type="protein sequence ID" value="KAK8375871.1"/>
    <property type="molecule type" value="Genomic_DNA"/>
</dbReference>
<keyword evidence="11" id="KW-1185">Reference proteome</keyword>
<protein>
    <recommendedName>
        <fullName evidence="5">phosphoethanolamine N-methyltransferase</fullName>
        <ecNumber evidence="5">2.1.1.103</ecNumber>
    </recommendedName>
</protein>
<comment type="pathway">
    <text evidence="2">Lipid metabolism.</text>
</comment>
<evidence type="ECO:0000259" key="9">
    <source>
        <dbReference type="Pfam" id="PF13649"/>
    </source>
</evidence>
<keyword evidence="3" id="KW-0489">Methyltransferase</keyword>
<evidence type="ECO:0000256" key="6">
    <source>
        <dbReference type="ARBA" id="ARBA00047619"/>
    </source>
</evidence>
<comment type="catalytic activity">
    <reaction evidence="7">
        <text>phosphoethanolamine + S-adenosyl-L-methionine = N-methylethanolamine phosphate + S-adenosyl-L-homocysteine + H(+)</text>
        <dbReference type="Rhea" id="RHEA:20365"/>
        <dbReference type="ChEBI" id="CHEBI:15378"/>
        <dbReference type="ChEBI" id="CHEBI:57781"/>
        <dbReference type="ChEBI" id="CHEBI:57856"/>
        <dbReference type="ChEBI" id="CHEBI:58190"/>
        <dbReference type="ChEBI" id="CHEBI:59789"/>
        <dbReference type="EC" id="2.1.1.103"/>
    </reaction>
    <physiologicalReaction direction="left-to-right" evidence="7">
        <dbReference type="Rhea" id="RHEA:20366"/>
    </physiologicalReaction>
</comment>
<evidence type="ECO:0000256" key="8">
    <source>
        <dbReference type="ARBA" id="ARBA00047841"/>
    </source>
</evidence>
<evidence type="ECO:0000256" key="3">
    <source>
        <dbReference type="ARBA" id="ARBA00022603"/>
    </source>
</evidence>
<name>A0AAW0SLB1_SCYPA</name>
<dbReference type="SUPFAM" id="SSF53335">
    <property type="entry name" value="S-adenosyl-L-methionine-dependent methyltransferases"/>
    <property type="match status" value="2"/>
</dbReference>
<accession>A0AAW0SLB1</accession>
<gene>
    <name evidence="10" type="ORF">O3P69_008546</name>
</gene>
<evidence type="ECO:0000256" key="2">
    <source>
        <dbReference type="ARBA" id="ARBA00005189"/>
    </source>
</evidence>
<comment type="caution">
    <text evidence="10">The sequence shown here is derived from an EMBL/GenBank/DDBJ whole genome shotgun (WGS) entry which is preliminary data.</text>
</comment>
<dbReference type="AlphaFoldDB" id="A0AAW0SLB1"/>
<proteinExistence type="predicted"/>